<evidence type="ECO:0000313" key="6">
    <source>
        <dbReference type="Proteomes" id="UP001220610"/>
    </source>
</evidence>
<accession>A0AAJ5WXZ3</accession>
<evidence type="ECO:0000256" key="3">
    <source>
        <dbReference type="ARBA" id="ARBA00023163"/>
    </source>
</evidence>
<keyword evidence="3" id="KW-0804">Transcription</keyword>
<dbReference type="GO" id="GO:0003700">
    <property type="term" value="F:DNA-binding transcription factor activity"/>
    <property type="evidence" value="ECO:0007669"/>
    <property type="project" value="InterPro"/>
</dbReference>
<dbReference type="InterPro" id="IPR018060">
    <property type="entry name" value="HTH_AraC"/>
</dbReference>
<dbReference type="GO" id="GO:0043565">
    <property type="term" value="F:sequence-specific DNA binding"/>
    <property type="evidence" value="ECO:0007669"/>
    <property type="project" value="InterPro"/>
</dbReference>
<evidence type="ECO:0000313" key="5">
    <source>
        <dbReference type="EMBL" id="WEK36360.1"/>
    </source>
</evidence>
<evidence type="ECO:0000256" key="1">
    <source>
        <dbReference type="ARBA" id="ARBA00023015"/>
    </source>
</evidence>
<feature type="domain" description="HTH araC/xylS-type" evidence="4">
    <location>
        <begin position="200"/>
        <end position="301"/>
    </location>
</feature>
<dbReference type="SMART" id="SM00342">
    <property type="entry name" value="HTH_ARAC"/>
    <property type="match status" value="1"/>
</dbReference>
<dbReference type="PROSITE" id="PS01124">
    <property type="entry name" value="HTH_ARAC_FAMILY_2"/>
    <property type="match status" value="1"/>
</dbReference>
<dbReference type="InterPro" id="IPR009057">
    <property type="entry name" value="Homeodomain-like_sf"/>
</dbReference>
<keyword evidence="1" id="KW-0805">Transcription regulation</keyword>
<dbReference type="EMBL" id="CP119311">
    <property type="protein sequence ID" value="WEK36360.1"/>
    <property type="molecule type" value="Genomic_DNA"/>
</dbReference>
<organism evidence="5 6">
    <name type="scientific">Candidatus Pseudobacter hemicellulosilyticus</name>
    <dbReference type="NCBI Taxonomy" id="3121375"/>
    <lineage>
        <taxon>Bacteria</taxon>
        <taxon>Pseudomonadati</taxon>
        <taxon>Bacteroidota</taxon>
        <taxon>Chitinophagia</taxon>
        <taxon>Chitinophagales</taxon>
        <taxon>Chitinophagaceae</taxon>
        <taxon>Pseudobacter</taxon>
    </lineage>
</organism>
<evidence type="ECO:0000259" key="4">
    <source>
        <dbReference type="PROSITE" id="PS01124"/>
    </source>
</evidence>
<dbReference type="Gene3D" id="1.10.10.60">
    <property type="entry name" value="Homeodomain-like"/>
    <property type="match status" value="1"/>
</dbReference>
<proteinExistence type="predicted"/>
<dbReference type="PANTHER" id="PTHR43280:SF32">
    <property type="entry name" value="TRANSCRIPTIONAL REGULATORY PROTEIN"/>
    <property type="match status" value="1"/>
</dbReference>
<name>A0AAJ5WXZ3_9BACT</name>
<dbReference type="SUPFAM" id="SSF46689">
    <property type="entry name" value="Homeodomain-like"/>
    <property type="match status" value="1"/>
</dbReference>
<dbReference type="PANTHER" id="PTHR43280">
    <property type="entry name" value="ARAC-FAMILY TRANSCRIPTIONAL REGULATOR"/>
    <property type="match status" value="1"/>
</dbReference>
<reference evidence="5" key="1">
    <citation type="submission" date="2023-03" db="EMBL/GenBank/DDBJ databases">
        <title>Andean soil-derived lignocellulolytic bacterial consortium as a source of novel taxa and putative plastic-active enzymes.</title>
        <authorList>
            <person name="Diaz-Garcia L."/>
            <person name="Chuvochina M."/>
            <person name="Feuerriegel G."/>
            <person name="Bunk B."/>
            <person name="Sproer C."/>
            <person name="Streit W.R."/>
            <person name="Rodriguez L.M."/>
            <person name="Overmann J."/>
            <person name="Jimenez D.J."/>
        </authorList>
    </citation>
    <scope>NUCLEOTIDE SEQUENCE</scope>
    <source>
        <strain evidence="5">MAG 7</strain>
    </source>
</reference>
<evidence type="ECO:0000256" key="2">
    <source>
        <dbReference type="ARBA" id="ARBA00023125"/>
    </source>
</evidence>
<dbReference type="Pfam" id="PF12833">
    <property type="entry name" value="HTH_18"/>
    <property type="match status" value="1"/>
</dbReference>
<keyword evidence="2" id="KW-0238">DNA-binding</keyword>
<dbReference type="Proteomes" id="UP001220610">
    <property type="component" value="Chromosome"/>
</dbReference>
<gene>
    <name evidence="5" type="ORF">P0Y53_02505</name>
</gene>
<protein>
    <submittedName>
        <fullName evidence="5">Helix-turn-helix domain-containing protein</fullName>
    </submittedName>
</protein>
<sequence length="304" mass="35313">MKKIPPYVVDSIAVQHRLLSLPRPRHPMVSVFNFEDMLYSAEEAHSVLLMNLYCISLKRDVHEKVKYGQSHYDFDEGIMSFVAPGQLVSNVSEEHRPEGWCLAFHPDFIRNHPLGQKIKKYHFFTYEVNEALHLSEQEEETLIGLMKLMQAELGSSIDTFSEDVLIAYIELLLNYAERYYSRQFVTRRNLNKDVLSGFEKLLEAYFADDNPSQAGLPTVHYFSDKLHLSPNYLGSILKSLTGKSTQQHIQDALIERTKLLLANSELSVAEIAYKFGFGYPQSFNKLFRRKVRLSPLEYRKKFYI</sequence>
<dbReference type="AlphaFoldDB" id="A0AAJ5WXZ3"/>